<dbReference type="AlphaFoldDB" id="B8JHH7"/>
<dbReference type="InterPro" id="IPR015424">
    <property type="entry name" value="PyrdxlP-dep_Trfase"/>
</dbReference>
<gene>
    <name evidence="1" type="ordered locus">A2cp1_3355</name>
</gene>
<dbReference type="Gene3D" id="3.40.640.10">
    <property type="entry name" value="Type I PLP-dependent aspartate aminotransferase-like (Major domain)"/>
    <property type="match status" value="1"/>
</dbReference>
<organism evidence="1 2">
    <name type="scientific">Anaeromyxobacter dehalogenans (strain ATCC BAA-258 / DSM 21875 / 2CP-1)</name>
    <dbReference type="NCBI Taxonomy" id="455488"/>
    <lineage>
        <taxon>Bacteria</taxon>
        <taxon>Pseudomonadati</taxon>
        <taxon>Myxococcota</taxon>
        <taxon>Myxococcia</taxon>
        <taxon>Myxococcales</taxon>
        <taxon>Cystobacterineae</taxon>
        <taxon>Anaeromyxobacteraceae</taxon>
        <taxon>Anaeromyxobacter</taxon>
    </lineage>
</organism>
<dbReference type="SUPFAM" id="SSF53383">
    <property type="entry name" value="PLP-dependent transferases"/>
    <property type="match status" value="1"/>
</dbReference>
<evidence type="ECO:0000313" key="1">
    <source>
        <dbReference type="EMBL" id="ACL66689.1"/>
    </source>
</evidence>
<evidence type="ECO:0000313" key="2">
    <source>
        <dbReference type="Proteomes" id="UP000007089"/>
    </source>
</evidence>
<dbReference type="RefSeq" id="WP_015934498.1">
    <property type="nucleotide sequence ID" value="NC_011891.1"/>
</dbReference>
<dbReference type="HOGENOM" id="CLU_003433_2_1_7"/>
<dbReference type="KEGG" id="acp:A2cp1_3355"/>
<reference evidence="1" key="1">
    <citation type="submission" date="2009-01" db="EMBL/GenBank/DDBJ databases">
        <title>Complete sequence of Anaeromyxobacter dehalogenans 2CP-1.</title>
        <authorList>
            <consortium name="US DOE Joint Genome Institute"/>
            <person name="Lucas S."/>
            <person name="Copeland A."/>
            <person name="Lapidus A."/>
            <person name="Glavina del Rio T."/>
            <person name="Dalin E."/>
            <person name="Tice H."/>
            <person name="Bruce D."/>
            <person name="Goodwin L."/>
            <person name="Pitluck S."/>
            <person name="Saunders E."/>
            <person name="Brettin T."/>
            <person name="Detter J.C."/>
            <person name="Han C."/>
            <person name="Larimer F."/>
            <person name="Land M."/>
            <person name="Hauser L."/>
            <person name="Kyrpides N."/>
            <person name="Ovchinnikova G."/>
            <person name="Beliaev A.S."/>
            <person name="Richardson P."/>
        </authorList>
    </citation>
    <scope>NUCLEOTIDE SEQUENCE</scope>
    <source>
        <strain evidence="1">2CP-1</strain>
    </source>
</reference>
<protein>
    <submittedName>
        <fullName evidence="1">Kynureninase</fullName>
    </submittedName>
</protein>
<accession>B8JHH7</accession>
<proteinExistence type="predicted"/>
<dbReference type="EMBL" id="CP001359">
    <property type="protein sequence ID" value="ACL66689.1"/>
    <property type="molecule type" value="Genomic_DNA"/>
</dbReference>
<keyword evidence="2" id="KW-1185">Reference proteome</keyword>
<dbReference type="InterPro" id="IPR015421">
    <property type="entry name" value="PyrdxlP-dep_Trfase_major"/>
</dbReference>
<name>B8JHH7_ANAD2</name>
<dbReference type="Gene3D" id="3.90.1150.10">
    <property type="entry name" value="Aspartate Aminotransferase, domain 1"/>
    <property type="match status" value="1"/>
</dbReference>
<sequence>MNPLARHYTRFRVAERLLLTGHSHQAWPDVAREGVLEAFEDAAREVDGKWGRALAKAERVREGFRALLADPGGELALGGSTHELVLRFLSALDLRRRRRLVTTDGEFHTLRRQLARLGEDWLEVEVLPARPVDTLAERLAARAGDRTAAVLVSAVLYEDARIVPGLGGLAEACAARGVELLVDAYHALGAMPFALPAVGLGSAWIVGGGYKYLQLGEGNCFLRLPPHARGLRPAVTGWYAEFDALADAPRPDLVPYGRGAAAFAGSTYDPTSHYRAARVMDYFGAQGLTPEALRASYRRQVDLLAARFDALGLDDALVGRDRSTPLDRFGAFLALDTPRAAALQRALVARGVLADSRGRHLRLGPAPYLDDAQLEAAIERLGEAARELRSEP</sequence>
<dbReference type="InterPro" id="IPR015422">
    <property type="entry name" value="PyrdxlP-dep_Trfase_small"/>
</dbReference>
<dbReference type="Proteomes" id="UP000007089">
    <property type="component" value="Chromosome"/>
</dbReference>